<dbReference type="Gene3D" id="6.10.340.10">
    <property type="match status" value="1"/>
</dbReference>
<dbReference type="CDD" id="cd11386">
    <property type="entry name" value="MCP_signal"/>
    <property type="match status" value="1"/>
</dbReference>
<dbReference type="Pfam" id="PF08376">
    <property type="entry name" value="NIT"/>
    <property type="match status" value="1"/>
</dbReference>
<dbReference type="InterPro" id="IPR003660">
    <property type="entry name" value="HAMP_dom"/>
</dbReference>
<dbReference type="AlphaFoldDB" id="A0A258D7U1"/>
<evidence type="ECO:0000313" key="7">
    <source>
        <dbReference type="EMBL" id="OYX03706.1"/>
    </source>
</evidence>
<dbReference type="InterPro" id="IPR004089">
    <property type="entry name" value="MCPsignal_dom"/>
</dbReference>
<keyword evidence="2" id="KW-0145">Chemotaxis</keyword>
<dbReference type="CDD" id="cd06225">
    <property type="entry name" value="HAMP"/>
    <property type="match status" value="1"/>
</dbReference>
<feature type="domain" description="HAMP" evidence="6">
    <location>
        <begin position="417"/>
        <end position="457"/>
    </location>
</feature>
<name>A0A258D7U1_CAUVI</name>
<comment type="caution">
    <text evidence="7">The sequence shown here is derived from an EMBL/GenBank/DDBJ whole genome shotgun (WGS) entry which is preliminary data.</text>
</comment>
<proteinExistence type="inferred from homology"/>
<evidence type="ECO:0000256" key="2">
    <source>
        <dbReference type="ARBA" id="ARBA00022500"/>
    </source>
</evidence>
<dbReference type="Pfam" id="PF00015">
    <property type="entry name" value="MCPsignal"/>
    <property type="match status" value="1"/>
</dbReference>
<protein>
    <recommendedName>
        <fullName evidence="9">Methyl-accepting chemotaxis protein</fullName>
    </recommendedName>
</protein>
<dbReference type="GO" id="GO:0007165">
    <property type="term" value="P:signal transduction"/>
    <property type="evidence" value="ECO:0007669"/>
    <property type="project" value="UniProtKB-KW"/>
</dbReference>
<reference evidence="7 8" key="1">
    <citation type="submission" date="2017-03" db="EMBL/GenBank/DDBJ databases">
        <title>Lifting the veil on microbial sulfur biogeochemistry in mining wastewaters.</title>
        <authorList>
            <person name="Kantor R.S."/>
            <person name="Colenbrander Nelson T."/>
            <person name="Marshall S."/>
            <person name="Bennett D."/>
            <person name="Apte S."/>
            <person name="Camacho D."/>
            <person name="Thomas B.C."/>
            <person name="Warren L.A."/>
            <person name="Banfield J.F."/>
        </authorList>
    </citation>
    <scope>NUCLEOTIDE SEQUENCE [LARGE SCALE GENOMIC DNA]</scope>
    <source>
        <strain evidence="7">32-67-7</strain>
    </source>
</reference>
<keyword evidence="4" id="KW-0807">Transducer</keyword>
<evidence type="ECO:0000256" key="4">
    <source>
        <dbReference type="PROSITE-ProRule" id="PRU00284"/>
    </source>
</evidence>
<evidence type="ECO:0000259" key="5">
    <source>
        <dbReference type="PROSITE" id="PS50111"/>
    </source>
</evidence>
<dbReference type="FunFam" id="1.10.287.950:FF:000001">
    <property type="entry name" value="Methyl-accepting chemotaxis sensory transducer"/>
    <property type="match status" value="1"/>
</dbReference>
<organism evidence="7 8">
    <name type="scientific">Caulobacter vibrioides</name>
    <name type="common">Caulobacter crescentus</name>
    <dbReference type="NCBI Taxonomy" id="155892"/>
    <lineage>
        <taxon>Bacteria</taxon>
        <taxon>Pseudomonadati</taxon>
        <taxon>Pseudomonadota</taxon>
        <taxon>Alphaproteobacteria</taxon>
        <taxon>Caulobacterales</taxon>
        <taxon>Caulobacteraceae</taxon>
        <taxon>Caulobacter</taxon>
    </lineage>
</organism>
<dbReference type="PROSITE" id="PS50111">
    <property type="entry name" value="CHEMOTAXIS_TRANSDUC_2"/>
    <property type="match status" value="1"/>
</dbReference>
<dbReference type="Gene3D" id="1.10.287.950">
    <property type="entry name" value="Methyl-accepting chemotaxis protein"/>
    <property type="match status" value="1"/>
</dbReference>
<evidence type="ECO:0000256" key="3">
    <source>
        <dbReference type="ARBA" id="ARBA00029447"/>
    </source>
</evidence>
<accession>A0A258D7U1</accession>
<dbReference type="SUPFAM" id="SSF158472">
    <property type="entry name" value="HAMP domain-like"/>
    <property type="match status" value="1"/>
</dbReference>
<gene>
    <name evidence="7" type="ORF">B7Z12_09380</name>
</gene>
<comment type="similarity">
    <text evidence="3">Belongs to the methyl-accepting chemotaxis (MCP) protein family.</text>
</comment>
<sequence length="718" mass="75355">MRIKHRMLAAVTAPLLVLSTLSVSLCIGLATQYRAASIAADAIEAAGPINATVDALQVERGSTSGMMGAADRTVFLPNVTKARASSDAALSALDRVRQSNNRNDQMHQALDAAWRQLEGLKALRNKADAPVGDRAAVVGEYTRAIDSLIRAAEKINVTDLGGETVSTANAYSALMRGKEAAGQERAAGAAGFAADRFTADALAKMRALEGEQKGWLSAACRERASLCDDIKAVESGPIGAKVADMRGMAMAAVNNAAKAPITGPQWFDTSTARIVRYGELLESENQALQVMAEASARSALTSLIGAVAFTLLGGALILLVCHRVCTSILKPLDQQTATMRRLADGDIDLEIPGQTRRDEFAAMASALVVFQANARARRESEAQRERERAHTAEAMERARAHAQATSEAAVNTVFGGALRRLAQGDLTSRIDGAVPEAFRPLQSDFNSAVDSLAATMGRLITVSAGVDSASGEIRSAADDLARRTEMQAASLEEATAALHEVNQSVMTAASVAGSARDYLGEVRGVATRARDIVQETSEAVSGIERSANEIGKIVGVIDEIAFQTNLLALNAGVEAARAGESGRGFAVVAQEVRALAQRSAEAAREIKTLIRDSNDQVQNGVAKSASSGQALDEIVDRVGVLVDRVQQIAASSREQSNSLGQVTEAISDLDSVTQQNAAMVEEATAAANTLAREARSMNALMSAFVITSDTRAQAQAAA</sequence>
<evidence type="ECO:0008006" key="9">
    <source>
        <dbReference type="Google" id="ProtNLM"/>
    </source>
</evidence>
<dbReference type="Pfam" id="PF00672">
    <property type="entry name" value="HAMP"/>
    <property type="match status" value="1"/>
</dbReference>
<feature type="domain" description="Methyl-accepting transducer" evidence="5">
    <location>
        <begin position="462"/>
        <end position="691"/>
    </location>
</feature>
<dbReference type="SUPFAM" id="SSF58104">
    <property type="entry name" value="Methyl-accepting chemotaxis protein (MCP) signaling domain"/>
    <property type="match status" value="1"/>
</dbReference>
<comment type="subcellular location">
    <subcellularLocation>
        <location evidence="1">Membrane</location>
    </subcellularLocation>
</comment>
<dbReference type="EMBL" id="NCDQ01000127">
    <property type="protein sequence ID" value="OYX03706.1"/>
    <property type="molecule type" value="Genomic_DNA"/>
</dbReference>
<dbReference type="InterPro" id="IPR013587">
    <property type="entry name" value="Nitrate/nitrite_sensing"/>
</dbReference>
<dbReference type="GO" id="GO:0016020">
    <property type="term" value="C:membrane"/>
    <property type="evidence" value="ECO:0007669"/>
    <property type="project" value="UniProtKB-SubCell"/>
</dbReference>
<dbReference type="Proteomes" id="UP000215616">
    <property type="component" value="Unassembled WGS sequence"/>
</dbReference>
<dbReference type="PANTHER" id="PTHR43531:SF11">
    <property type="entry name" value="METHYL-ACCEPTING CHEMOTAXIS PROTEIN 3"/>
    <property type="match status" value="1"/>
</dbReference>
<dbReference type="GO" id="GO:0006935">
    <property type="term" value="P:chemotaxis"/>
    <property type="evidence" value="ECO:0007669"/>
    <property type="project" value="UniProtKB-KW"/>
</dbReference>
<feature type="domain" description="HAMP" evidence="6">
    <location>
        <begin position="326"/>
        <end position="379"/>
    </location>
</feature>
<evidence type="ECO:0000259" key="6">
    <source>
        <dbReference type="PROSITE" id="PS50885"/>
    </source>
</evidence>
<dbReference type="SMART" id="SM00283">
    <property type="entry name" value="MA"/>
    <property type="match status" value="1"/>
</dbReference>
<evidence type="ECO:0000256" key="1">
    <source>
        <dbReference type="ARBA" id="ARBA00004370"/>
    </source>
</evidence>
<evidence type="ECO:0000313" key="8">
    <source>
        <dbReference type="Proteomes" id="UP000215616"/>
    </source>
</evidence>
<dbReference type="SMART" id="SM00304">
    <property type="entry name" value="HAMP"/>
    <property type="match status" value="2"/>
</dbReference>
<dbReference type="PROSITE" id="PS50885">
    <property type="entry name" value="HAMP"/>
    <property type="match status" value="2"/>
</dbReference>
<dbReference type="PANTHER" id="PTHR43531">
    <property type="entry name" value="PROTEIN ICFG"/>
    <property type="match status" value="1"/>
</dbReference>
<dbReference type="InterPro" id="IPR051310">
    <property type="entry name" value="MCP_chemotaxis"/>
</dbReference>